<reference evidence="1 2" key="1">
    <citation type="journal article" date="2019" name="Sci. Rep.">
        <title>Orb-weaving spider Araneus ventricosus genome elucidates the spidroin gene catalogue.</title>
        <authorList>
            <person name="Kono N."/>
            <person name="Nakamura H."/>
            <person name="Ohtoshi R."/>
            <person name="Moran D.A.P."/>
            <person name="Shinohara A."/>
            <person name="Yoshida Y."/>
            <person name="Fujiwara M."/>
            <person name="Mori M."/>
            <person name="Tomita M."/>
            <person name="Arakawa K."/>
        </authorList>
    </citation>
    <scope>NUCLEOTIDE SEQUENCE [LARGE SCALE GENOMIC DNA]</scope>
</reference>
<evidence type="ECO:0000313" key="1">
    <source>
        <dbReference type="EMBL" id="GBL82005.1"/>
    </source>
</evidence>
<accession>A0A4Y2AS46</accession>
<sequence>MLLLMLKPTADSFQVCVLLQLTVEFSLLIKLQKKLYVGATRLELVSDQQLLAEENIFQQRKRSQRGRPFGTQANYIKEHDIRRKLPSRKRKAPHNLLKCVEENKSLG</sequence>
<name>A0A4Y2AS46_ARAVE</name>
<gene>
    <name evidence="1" type="ORF">AVEN_50581_1</name>
</gene>
<keyword evidence="2" id="KW-1185">Reference proteome</keyword>
<comment type="caution">
    <text evidence="1">The sequence shown here is derived from an EMBL/GenBank/DDBJ whole genome shotgun (WGS) entry which is preliminary data.</text>
</comment>
<dbReference type="AlphaFoldDB" id="A0A4Y2AS46"/>
<protein>
    <submittedName>
        <fullName evidence="1">Uncharacterized protein</fullName>
    </submittedName>
</protein>
<proteinExistence type="predicted"/>
<organism evidence="1 2">
    <name type="scientific">Araneus ventricosus</name>
    <name type="common">Orbweaver spider</name>
    <name type="synonym">Epeira ventricosa</name>
    <dbReference type="NCBI Taxonomy" id="182803"/>
    <lineage>
        <taxon>Eukaryota</taxon>
        <taxon>Metazoa</taxon>
        <taxon>Ecdysozoa</taxon>
        <taxon>Arthropoda</taxon>
        <taxon>Chelicerata</taxon>
        <taxon>Arachnida</taxon>
        <taxon>Araneae</taxon>
        <taxon>Araneomorphae</taxon>
        <taxon>Entelegynae</taxon>
        <taxon>Araneoidea</taxon>
        <taxon>Araneidae</taxon>
        <taxon>Araneus</taxon>
    </lineage>
</organism>
<dbReference type="Proteomes" id="UP000499080">
    <property type="component" value="Unassembled WGS sequence"/>
</dbReference>
<dbReference type="EMBL" id="BGPR01000027">
    <property type="protein sequence ID" value="GBL82005.1"/>
    <property type="molecule type" value="Genomic_DNA"/>
</dbReference>
<evidence type="ECO:0000313" key="2">
    <source>
        <dbReference type="Proteomes" id="UP000499080"/>
    </source>
</evidence>